<dbReference type="SUPFAM" id="SSF54427">
    <property type="entry name" value="NTF2-like"/>
    <property type="match status" value="1"/>
</dbReference>
<feature type="domain" description="DUF4440" evidence="1">
    <location>
        <begin position="7"/>
        <end position="114"/>
    </location>
</feature>
<organism evidence="2 3">
    <name type="scientific">Enterococcus plantarum</name>
    <dbReference type="NCBI Taxonomy" id="1077675"/>
    <lineage>
        <taxon>Bacteria</taxon>
        <taxon>Bacillati</taxon>
        <taxon>Bacillota</taxon>
        <taxon>Bacilli</taxon>
        <taxon>Lactobacillales</taxon>
        <taxon>Enterococcaceae</taxon>
        <taxon>Enterococcus</taxon>
    </lineage>
</organism>
<sequence length="122" mass="14542">MDDKQQIIRIYRQENQAMVEKDLPILKKILSDDMHLIHMTGYDQTKQEWLEQIESEQIRYFSSEEEAIKEIQIEGNHASFIGQNKVDARIYGSRNTWNLEMKMIFEKKAGAWVIVRQEASMY</sequence>
<dbReference type="Gene3D" id="3.10.450.50">
    <property type="match status" value="1"/>
</dbReference>
<dbReference type="STRING" id="1077675.BCR22_04260"/>
<gene>
    <name evidence="2" type="ORF">CI088_02765</name>
</gene>
<protein>
    <submittedName>
        <fullName evidence="2">DUF4440 domain-containing protein</fullName>
    </submittedName>
</protein>
<dbReference type="Pfam" id="PF14534">
    <property type="entry name" value="DUF4440"/>
    <property type="match status" value="1"/>
</dbReference>
<dbReference type="AlphaFoldDB" id="A0A2W3ZHA6"/>
<dbReference type="InterPro" id="IPR027843">
    <property type="entry name" value="DUF4440"/>
</dbReference>
<proteinExistence type="predicted"/>
<accession>A0A2W3ZHA6</accession>
<evidence type="ECO:0000313" key="2">
    <source>
        <dbReference type="EMBL" id="PZL76650.1"/>
    </source>
</evidence>
<dbReference type="InterPro" id="IPR032710">
    <property type="entry name" value="NTF2-like_dom_sf"/>
</dbReference>
<comment type="caution">
    <text evidence="2">The sequence shown here is derived from an EMBL/GenBank/DDBJ whole genome shotgun (WGS) entry which is preliminary data.</text>
</comment>
<name>A0A2W3ZHA6_9ENTE</name>
<dbReference type="RefSeq" id="WP_111247127.1">
    <property type="nucleotide sequence ID" value="NZ_PIEU01000027.1"/>
</dbReference>
<reference evidence="2 3" key="1">
    <citation type="submission" date="2017-11" db="EMBL/GenBank/DDBJ databases">
        <title>Draft genome sequence of Enterococcus plantarum TRW2 strain isolated from lettuce.</title>
        <authorList>
            <person name="Kim E.B."/>
            <person name="Marco M.L."/>
            <person name="Williams T.R."/>
            <person name="You I.H."/>
        </authorList>
    </citation>
    <scope>NUCLEOTIDE SEQUENCE [LARGE SCALE GENOMIC DNA]</scope>
    <source>
        <strain evidence="2 3">TRW2</strain>
    </source>
</reference>
<dbReference type="EMBL" id="PIEU01000027">
    <property type="protein sequence ID" value="PZL76650.1"/>
    <property type="molecule type" value="Genomic_DNA"/>
</dbReference>
<evidence type="ECO:0000313" key="3">
    <source>
        <dbReference type="Proteomes" id="UP000249828"/>
    </source>
</evidence>
<dbReference type="Proteomes" id="UP000249828">
    <property type="component" value="Unassembled WGS sequence"/>
</dbReference>
<keyword evidence="3" id="KW-1185">Reference proteome</keyword>
<evidence type="ECO:0000259" key="1">
    <source>
        <dbReference type="Pfam" id="PF14534"/>
    </source>
</evidence>